<accession>A0ABQ4T0W4</accession>
<gene>
    <name evidence="2" type="ORF">LKMONMHP_0111</name>
</gene>
<comment type="caution">
    <text evidence="2">The sequence shown here is derived from an EMBL/GenBank/DDBJ whole genome shotgun (WGS) entry which is preliminary data.</text>
</comment>
<organism evidence="2 3">
    <name type="scientific">Methylobacterium organophilum</name>
    <dbReference type="NCBI Taxonomy" id="410"/>
    <lineage>
        <taxon>Bacteria</taxon>
        <taxon>Pseudomonadati</taxon>
        <taxon>Pseudomonadota</taxon>
        <taxon>Alphaproteobacteria</taxon>
        <taxon>Hyphomicrobiales</taxon>
        <taxon>Methylobacteriaceae</taxon>
        <taxon>Methylobacterium</taxon>
    </lineage>
</organism>
<evidence type="ECO:0000313" key="3">
    <source>
        <dbReference type="Proteomes" id="UP001055156"/>
    </source>
</evidence>
<keyword evidence="3" id="KW-1185">Reference proteome</keyword>
<reference evidence="2" key="1">
    <citation type="journal article" date="2021" name="Front. Microbiol.">
        <title>Comprehensive Comparative Genomics and Phenotyping of Methylobacterium Species.</title>
        <authorList>
            <person name="Alessa O."/>
            <person name="Ogura Y."/>
            <person name="Fujitani Y."/>
            <person name="Takami H."/>
            <person name="Hayashi T."/>
            <person name="Sahin N."/>
            <person name="Tani A."/>
        </authorList>
    </citation>
    <scope>NUCLEOTIDE SEQUENCE</scope>
    <source>
        <strain evidence="2">NBRC 15689</strain>
    </source>
</reference>
<feature type="compositionally biased region" description="Pro residues" evidence="1">
    <location>
        <begin position="75"/>
        <end position="84"/>
    </location>
</feature>
<evidence type="ECO:0008006" key="4">
    <source>
        <dbReference type="Google" id="ProtNLM"/>
    </source>
</evidence>
<evidence type="ECO:0000313" key="2">
    <source>
        <dbReference type="EMBL" id="GJE25276.1"/>
    </source>
</evidence>
<proteinExistence type="predicted"/>
<reference evidence="2" key="2">
    <citation type="submission" date="2021-08" db="EMBL/GenBank/DDBJ databases">
        <authorList>
            <person name="Tani A."/>
            <person name="Ola A."/>
            <person name="Ogura Y."/>
            <person name="Katsura K."/>
            <person name="Hayashi T."/>
        </authorList>
    </citation>
    <scope>NUCLEOTIDE SEQUENCE</scope>
    <source>
        <strain evidence="2">NBRC 15689</strain>
    </source>
</reference>
<name>A0ABQ4T0W4_METOR</name>
<dbReference type="EMBL" id="BPQV01000001">
    <property type="protein sequence ID" value="GJE25276.1"/>
    <property type="molecule type" value="Genomic_DNA"/>
</dbReference>
<feature type="region of interest" description="Disordered" evidence="1">
    <location>
        <begin position="57"/>
        <end position="84"/>
    </location>
</feature>
<dbReference type="Proteomes" id="UP001055156">
    <property type="component" value="Unassembled WGS sequence"/>
</dbReference>
<dbReference type="RefSeq" id="WP_238309234.1">
    <property type="nucleotide sequence ID" value="NZ_BPQV01000001.1"/>
</dbReference>
<evidence type="ECO:0000256" key="1">
    <source>
        <dbReference type="SAM" id="MobiDB-lite"/>
    </source>
</evidence>
<protein>
    <recommendedName>
        <fullName evidence="4">Type II toxin-antitoxin system PemK/MazF family toxin</fullName>
    </recommendedName>
</protein>
<sequence length="84" mass="9292">MAKRIKSLPQERGFVLFDVVYADGSRSSNRRVPVELLGGLDGDGPARDLITEQDEAIAQKAGRPRREIESLLRSPPAPLKPPRE</sequence>